<organism evidence="11 12">
    <name type="scientific">Natrialba aegyptia DSM 13077</name>
    <dbReference type="NCBI Taxonomy" id="1227491"/>
    <lineage>
        <taxon>Archaea</taxon>
        <taxon>Methanobacteriati</taxon>
        <taxon>Methanobacteriota</taxon>
        <taxon>Stenosarchaea group</taxon>
        <taxon>Halobacteria</taxon>
        <taxon>Halobacteriales</taxon>
        <taxon>Natrialbaceae</taxon>
        <taxon>Natrialba</taxon>
    </lineage>
</organism>
<reference evidence="11 12" key="1">
    <citation type="journal article" date="2014" name="PLoS Genet.">
        <title>Phylogenetically driven sequencing of extremely halophilic archaea reveals strategies for static and dynamic osmo-response.</title>
        <authorList>
            <person name="Becker E.A."/>
            <person name="Seitzer P.M."/>
            <person name="Tritt A."/>
            <person name="Larsen D."/>
            <person name="Krusor M."/>
            <person name="Yao A.I."/>
            <person name="Wu D."/>
            <person name="Madern D."/>
            <person name="Eisen J.A."/>
            <person name="Darling A.E."/>
            <person name="Facciotti M.T."/>
        </authorList>
    </citation>
    <scope>NUCLEOTIDE SEQUENCE [LARGE SCALE GENOMIC DNA]</scope>
    <source>
        <strain evidence="11 12">DSM 13077</strain>
    </source>
</reference>
<keyword evidence="6" id="KW-0520">NAD</keyword>
<accession>M0AQ67</accession>
<dbReference type="SUPFAM" id="SSF51905">
    <property type="entry name" value="FAD/NAD(P)-binding domain"/>
    <property type="match status" value="1"/>
</dbReference>
<dbReference type="Proteomes" id="UP000011591">
    <property type="component" value="Unassembled WGS sequence"/>
</dbReference>
<dbReference type="InterPro" id="IPR012999">
    <property type="entry name" value="Pyr_OxRdtase_I_AS"/>
</dbReference>
<dbReference type="PRINTS" id="PR00411">
    <property type="entry name" value="PNDRDTASEI"/>
</dbReference>
<dbReference type="Pfam" id="PF07992">
    <property type="entry name" value="Pyr_redox_2"/>
    <property type="match status" value="1"/>
</dbReference>
<sequence>MDAGTAEFDFLVIGSGSGLDVASALANRGQSVAVVEKGPLGGTCLNRGCIPSKQLLYHAEVMETLERADEFGIHADVTGVDFADIVREVNDDVSSSSDSIHHGLRTSGQHTLLEGEGPVSYTHL</sequence>
<evidence type="ECO:0000259" key="10">
    <source>
        <dbReference type="Pfam" id="PF07992"/>
    </source>
</evidence>
<keyword evidence="7" id="KW-1015">Disulfide bond</keyword>
<dbReference type="PROSITE" id="PS00076">
    <property type="entry name" value="PYRIDINE_REDOX_1"/>
    <property type="match status" value="1"/>
</dbReference>
<dbReference type="GO" id="GO:0050660">
    <property type="term" value="F:flavin adenine dinucleotide binding"/>
    <property type="evidence" value="ECO:0007669"/>
    <property type="project" value="TreeGrafter"/>
</dbReference>
<evidence type="ECO:0000256" key="8">
    <source>
        <dbReference type="ARBA" id="ARBA00023284"/>
    </source>
</evidence>
<dbReference type="InterPro" id="IPR036188">
    <property type="entry name" value="FAD/NAD-bd_sf"/>
</dbReference>
<keyword evidence="4" id="KW-0274">FAD</keyword>
<keyword evidence="5" id="KW-0560">Oxidoreductase</keyword>
<name>M0AQ67_9EURY</name>
<keyword evidence="8" id="KW-0676">Redox-active center</keyword>
<proteinExistence type="inferred from homology"/>
<dbReference type="InterPro" id="IPR050151">
    <property type="entry name" value="Class-I_Pyr_Nuc-Dis_Oxidored"/>
</dbReference>
<keyword evidence="3" id="KW-0285">Flavoprotein</keyword>
<comment type="similarity">
    <text evidence="2">Belongs to the class-I pyridine nucleotide-disulfide oxidoreductase family.</text>
</comment>
<evidence type="ECO:0000256" key="5">
    <source>
        <dbReference type="ARBA" id="ARBA00023002"/>
    </source>
</evidence>
<dbReference type="InterPro" id="IPR023753">
    <property type="entry name" value="FAD/NAD-binding_dom"/>
</dbReference>
<evidence type="ECO:0000313" key="11">
    <source>
        <dbReference type="EMBL" id="ELZ00690.1"/>
    </source>
</evidence>
<evidence type="ECO:0000256" key="3">
    <source>
        <dbReference type="ARBA" id="ARBA00022630"/>
    </source>
</evidence>
<dbReference type="EMBL" id="AOIP01000052">
    <property type="protein sequence ID" value="ELZ00690.1"/>
    <property type="molecule type" value="Genomic_DNA"/>
</dbReference>
<keyword evidence="12" id="KW-1185">Reference proteome</keyword>
<evidence type="ECO:0000256" key="4">
    <source>
        <dbReference type="ARBA" id="ARBA00022827"/>
    </source>
</evidence>
<dbReference type="GO" id="GO:0006103">
    <property type="term" value="P:2-oxoglutarate metabolic process"/>
    <property type="evidence" value="ECO:0007669"/>
    <property type="project" value="TreeGrafter"/>
</dbReference>
<evidence type="ECO:0000313" key="12">
    <source>
        <dbReference type="Proteomes" id="UP000011591"/>
    </source>
</evidence>
<dbReference type="PATRIC" id="fig|1227491.4.peg.3817"/>
<evidence type="ECO:0000256" key="1">
    <source>
        <dbReference type="ARBA" id="ARBA00001974"/>
    </source>
</evidence>
<comment type="cofactor">
    <cofactor evidence="1">
        <name>FAD</name>
        <dbReference type="ChEBI" id="CHEBI:57692"/>
    </cofactor>
</comment>
<evidence type="ECO:0000256" key="6">
    <source>
        <dbReference type="ARBA" id="ARBA00023027"/>
    </source>
</evidence>
<protein>
    <submittedName>
        <fullName evidence="11">Dihydrolipoyl dehydrogenase</fullName>
    </submittedName>
</protein>
<dbReference type="GO" id="GO:0004148">
    <property type="term" value="F:dihydrolipoyl dehydrogenase (NADH) activity"/>
    <property type="evidence" value="ECO:0007669"/>
    <property type="project" value="TreeGrafter"/>
</dbReference>
<evidence type="ECO:0000256" key="9">
    <source>
        <dbReference type="SAM" id="MobiDB-lite"/>
    </source>
</evidence>
<dbReference type="AlphaFoldDB" id="M0AQ67"/>
<evidence type="ECO:0000256" key="7">
    <source>
        <dbReference type="ARBA" id="ARBA00023157"/>
    </source>
</evidence>
<evidence type="ECO:0000256" key="2">
    <source>
        <dbReference type="ARBA" id="ARBA00007532"/>
    </source>
</evidence>
<comment type="caution">
    <text evidence="11">The sequence shown here is derived from an EMBL/GenBank/DDBJ whole genome shotgun (WGS) entry which is preliminary data.</text>
</comment>
<feature type="region of interest" description="Disordered" evidence="9">
    <location>
        <begin position="94"/>
        <end position="124"/>
    </location>
</feature>
<dbReference type="PANTHER" id="PTHR22912">
    <property type="entry name" value="DISULFIDE OXIDOREDUCTASE"/>
    <property type="match status" value="1"/>
</dbReference>
<dbReference type="Gene3D" id="3.50.50.60">
    <property type="entry name" value="FAD/NAD(P)-binding domain"/>
    <property type="match status" value="1"/>
</dbReference>
<gene>
    <name evidence="11" type="ORF">C480_18842</name>
</gene>
<dbReference type="PANTHER" id="PTHR22912:SF217">
    <property type="entry name" value="DIHYDROLIPOYL DEHYDROGENASE"/>
    <property type="match status" value="1"/>
</dbReference>
<feature type="domain" description="FAD/NAD(P)-binding" evidence="10">
    <location>
        <begin position="9"/>
        <end position="88"/>
    </location>
</feature>